<dbReference type="SUPFAM" id="SSF53474">
    <property type="entry name" value="alpha/beta-Hydrolases"/>
    <property type="match status" value="1"/>
</dbReference>
<dbReference type="AlphaFoldDB" id="A0A518D3M7"/>
<keyword evidence="2" id="KW-0378">Hydrolase</keyword>
<dbReference type="PANTHER" id="PTHR43194:SF2">
    <property type="entry name" value="PEROXISOMAL MEMBRANE PROTEIN LPX1"/>
    <property type="match status" value="1"/>
</dbReference>
<dbReference type="InterPro" id="IPR050228">
    <property type="entry name" value="Carboxylesterase_BioH"/>
</dbReference>
<name>A0A518D3M7_9BACT</name>
<organism evidence="2 3">
    <name type="scientific">Rohdeia mirabilis</name>
    <dbReference type="NCBI Taxonomy" id="2528008"/>
    <lineage>
        <taxon>Bacteria</taxon>
        <taxon>Pseudomonadati</taxon>
        <taxon>Planctomycetota</taxon>
        <taxon>Planctomycetia</taxon>
        <taxon>Planctomycetia incertae sedis</taxon>
        <taxon>Rohdeia</taxon>
    </lineage>
</organism>
<gene>
    <name evidence="2" type="ORF">Pla163_32080</name>
</gene>
<evidence type="ECO:0000259" key="1">
    <source>
        <dbReference type="Pfam" id="PF12697"/>
    </source>
</evidence>
<evidence type="ECO:0000313" key="3">
    <source>
        <dbReference type="Proteomes" id="UP000319342"/>
    </source>
</evidence>
<dbReference type="EMBL" id="CP036290">
    <property type="protein sequence ID" value="QDU86059.1"/>
    <property type="molecule type" value="Genomic_DNA"/>
</dbReference>
<proteinExistence type="predicted"/>
<dbReference type="GO" id="GO:0016787">
    <property type="term" value="F:hydrolase activity"/>
    <property type="evidence" value="ECO:0007669"/>
    <property type="project" value="UniProtKB-KW"/>
</dbReference>
<reference evidence="2 3" key="1">
    <citation type="submission" date="2019-02" db="EMBL/GenBank/DDBJ databases">
        <title>Deep-cultivation of Planctomycetes and their phenomic and genomic characterization uncovers novel biology.</title>
        <authorList>
            <person name="Wiegand S."/>
            <person name="Jogler M."/>
            <person name="Boedeker C."/>
            <person name="Pinto D."/>
            <person name="Vollmers J."/>
            <person name="Rivas-Marin E."/>
            <person name="Kohn T."/>
            <person name="Peeters S.H."/>
            <person name="Heuer A."/>
            <person name="Rast P."/>
            <person name="Oberbeckmann S."/>
            <person name="Bunk B."/>
            <person name="Jeske O."/>
            <person name="Meyerdierks A."/>
            <person name="Storesund J.E."/>
            <person name="Kallscheuer N."/>
            <person name="Luecker S."/>
            <person name="Lage O.M."/>
            <person name="Pohl T."/>
            <person name="Merkel B.J."/>
            <person name="Hornburger P."/>
            <person name="Mueller R.-W."/>
            <person name="Bruemmer F."/>
            <person name="Labrenz M."/>
            <person name="Spormann A.M."/>
            <person name="Op den Camp H."/>
            <person name="Overmann J."/>
            <person name="Amann R."/>
            <person name="Jetten M.S.M."/>
            <person name="Mascher T."/>
            <person name="Medema M.H."/>
            <person name="Devos D.P."/>
            <person name="Kaster A.-K."/>
            <person name="Ovreas L."/>
            <person name="Rohde M."/>
            <person name="Galperin M.Y."/>
            <person name="Jogler C."/>
        </authorList>
    </citation>
    <scope>NUCLEOTIDE SEQUENCE [LARGE SCALE GENOMIC DNA]</scope>
    <source>
        <strain evidence="2 3">Pla163</strain>
    </source>
</reference>
<evidence type="ECO:0000313" key="2">
    <source>
        <dbReference type="EMBL" id="QDU86059.1"/>
    </source>
</evidence>
<sequence>MESIERLDFVPDAPRHATPILLQHGLFLCAAAWERTARELCDVHGWRVYAASLPGHGGSSMHKNDLSFYNVEDYVNPLARQVLKLKEPVALIAHGAAALFARRLLEKREFASHEIGELAALGMVAPLPPTGLGAWLGAYRKRHRLHALTKRPAANPERFFDSESRARGEWLAPGDATPKGEWFDALQGESRQVIEQLDRGIKLLDKRFSPPARMFLAEHDAWFDRAAVEPLARDMEAEIEVVPGSGHGVMLGAGAVELARRIDAWLSSLED</sequence>
<dbReference type="RefSeq" id="WP_145190601.1">
    <property type="nucleotide sequence ID" value="NZ_CP036290.1"/>
</dbReference>
<dbReference type="InterPro" id="IPR000073">
    <property type="entry name" value="AB_hydrolase_1"/>
</dbReference>
<dbReference type="Proteomes" id="UP000319342">
    <property type="component" value="Chromosome"/>
</dbReference>
<feature type="domain" description="AB hydrolase-1" evidence="1">
    <location>
        <begin position="22"/>
        <end position="252"/>
    </location>
</feature>
<dbReference type="OrthoDB" id="9806902at2"/>
<accession>A0A518D3M7</accession>
<dbReference type="InterPro" id="IPR029058">
    <property type="entry name" value="AB_hydrolase_fold"/>
</dbReference>
<dbReference type="Pfam" id="PF12697">
    <property type="entry name" value="Abhydrolase_6"/>
    <property type="match status" value="1"/>
</dbReference>
<keyword evidence="3" id="KW-1185">Reference proteome</keyword>
<dbReference type="PANTHER" id="PTHR43194">
    <property type="entry name" value="HYDROLASE ALPHA/BETA FOLD FAMILY"/>
    <property type="match status" value="1"/>
</dbReference>
<protein>
    <submittedName>
        <fullName evidence="2">Alpha/beta hydrolase family protein</fullName>
    </submittedName>
</protein>
<dbReference type="Gene3D" id="3.40.50.1820">
    <property type="entry name" value="alpha/beta hydrolase"/>
    <property type="match status" value="1"/>
</dbReference>